<dbReference type="AlphaFoldDB" id="J9FBD3"/>
<reference evidence="1" key="1">
    <citation type="journal article" date="2012" name="PLoS ONE">
        <title>Gene sets for utilization of primary and secondary nutrition supplies in the distal gut of endangered iberian lynx.</title>
        <authorList>
            <person name="Alcaide M."/>
            <person name="Messina E."/>
            <person name="Richter M."/>
            <person name="Bargiela R."/>
            <person name="Peplies J."/>
            <person name="Huws S.A."/>
            <person name="Newbold C.J."/>
            <person name="Golyshin P.N."/>
            <person name="Simon M.A."/>
            <person name="Lopez G."/>
            <person name="Yakimov M.M."/>
            <person name="Ferrer M."/>
        </authorList>
    </citation>
    <scope>NUCLEOTIDE SEQUENCE</scope>
</reference>
<feature type="non-terminal residue" evidence="1">
    <location>
        <position position="1"/>
    </location>
</feature>
<organism evidence="1">
    <name type="scientific">gut metagenome</name>
    <dbReference type="NCBI Taxonomy" id="749906"/>
    <lineage>
        <taxon>unclassified sequences</taxon>
        <taxon>metagenomes</taxon>
        <taxon>organismal metagenomes</taxon>
    </lineage>
</organism>
<sequence length="134" mass="15392">WFMTLNTLPLNDTAMCRLMTRKLEEALKGYPLYSQDGKGKDAICRAIFALGGVRWFILEGEKESNDTILFGIVVGLLEDEYGYISLNELSSIELDLTDKGFGKLQVRQQDDFQPTQLKNLNDNRLQEFLARMNY</sequence>
<name>J9FBD3_9ZZZZ</name>
<gene>
    <name evidence="1" type="ORF">EVA_19682</name>
</gene>
<accession>J9FBD3</accession>
<protein>
    <recommendedName>
        <fullName evidence="2">DUF2958 domain-containing protein</fullName>
    </recommendedName>
</protein>
<dbReference type="EMBL" id="AMCI01007689">
    <property type="protein sequence ID" value="EJW92211.1"/>
    <property type="molecule type" value="Genomic_DNA"/>
</dbReference>
<evidence type="ECO:0008006" key="2">
    <source>
        <dbReference type="Google" id="ProtNLM"/>
    </source>
</evidence>
<evidence type="ECO:0000313" key="1">
    <source>
        <dbReference type="EMBL" id="EJW92211.1"/>
    </source>
</evidence>
<proteinExistence type="predicted"/>
<comment type="caution">
    <text evidence="1">The sequence shown here is derived from an EMBL/GenBank/DDBJ whole genome shotgun (WGS) entry which is preliminary data.</text>
</comment>